<sequence length="175" mass="19709">MASLINEAAASSSSSSPPLSPTDDQNHYRHQVFLSFRGDTRFNFTDHLYNALCDRGIETFRDADKLRRGEEISPALLKAIEESRVSIVVFSQNYASSRWCLDELVKILACRQSKGQEVKPVFYKVDPSDVRHQKGAFGDAFATLGGRYGDSMDKWKAALKETANLFGWHLKDDDI</sequence>
<dbReference type="FunFam" id="3.40.50.10140:FF:000007">
    <property type="entry name" value="Disease resistance protein (TIR-NBS-LRR class)"/>
    <property type="match status" value="1"/>
</dbReference>
<name>A0A2P6SB17_ROSCH</name>
<keyword evidence="1" id="KW-0520">NAD</keyword>
<feature type="compositionally biased region" description="Low complexity" evidence="2">
    <location>
        <begin position="8"/>
        <end position="17"/>
    </location>
</feature>
<evidence type="ECO:0000313" key="4">
    <source>
        <dbReference type="EMBL" id="PRQ55854.1"/>
    </source>
</evidence>
<dbReference type="InterPro" id="IPR000157">
    <property type="entry name" value="TIR_dom"/>
</dbReference>
<protein>
    <submittedName>
        <fullName evidence="4">Putative TIR domain-containing protein</fullName>
    </submittedName>
</protein>
<gene>
    <name evidence="4" type="ORF">RchiOBHm_Chr1g0329201</name>
</gene>
<feature type="domain" description="TIR" evidence="3">
    <location>
        <begin position="28"/>
        <end position="175"/>
    </location>
</feature>
<proteinExistence type="predicted"/>
<dbReference type="GO" id="GO:0007165">
    <property type="term" value="P:signal transduction"/>
    <property type="evidence" value="ECO:0007669"/>
    <property type="project" value="InterPro"/>
</dbReference>
<dbReference type="STRING" id="74649.A0A2P6SB17"/>
<dbReference type="Gramene" id="PRQ55854">
    <property type="protein sequence ID" value="PRQ55854"/>
    <property type="gene ID" value="RchiOBHm_Chr1g0329201"/>
</dbReference>
<dbReference type="Gene3D" id="3.40.50.10140">
    <property type="entry name" value="Toll/interleukin-1 receptor homology (TIR) domain"/>
    <property type="match status" value="1"/>
</dbReference>
<dbReference type="PANTHER" id="PTHR32009">
    <property type="entry name" value="TMV RESISTANCE PROTEIN N-LIKE"/>
    <property type="match status" value="1"/>
</dbReference>
<dbReference type="InterPro" id="IPR035897">
    <property type="entry name" value="Toll_tir_struct_dom_sf"/>
</dbReference>
<dbReference type="EMBL" id="PDCK01000039">
    <property type="protein sequence ID" value="PRQ55854.1"/>
    <property type="molecule type" value="Genomic_DNA"/>
</dbReference>
<keyword evidence="5" id="KW-1185">Reference proteome</keyword>
<feature type="region of interest" description="Disordered" evidence="2">
    <location>
        <begin position="1"/>
        <end position="24"/>
    </location>
</feature>
<dbReference type="OMA" id="MECRRNE"/>
<reference evidence="4 5" key="1">
    <citation type="journal article" date="2018" name="Nat. Genet.">
        <title>The Rosa genome provides new insights in the design of modern roses.</title>
        <authorList>
            <person name="Bendahmane M."/>
        </authorList>
    </citation>
    <scope>NUCLEOTIDE SEQUENCE [LARGE SCALE GENOMIC DNA]</scope>
    <source>
        <strain evidence="5">cv. Old Blush</strain>
    </source>
</reference>
<dbReference type="AlphaFoldDB" id="A0A2P6SB17"/>
<dbReference type="PANTHER" id="PTHR32009:SF146">
    <property type="entry name" value="TIR DOMAIN-CONTAINING PROTEIN"/>
    <property type="match status" value="1"/>
</dbReference>
<evidence type="ECO:0000256" key="1">
    <source>
        <dbReference type="ARBA" id="ARBA00023027"/>
    </source>
</evidence>
<dbReference type="SUPFAM" id="SSF52200">
    <property type="entry name" value="Toll/Interleukin receptor TIR domain"/>
    <property type="match status" value="1"/>
</dbReference>
<comment type="caution">
    <text evidence="4">The sequence shown here is derived from an EMBL/GenBank/DDBJ whole genome shotgun (WGS) entry which is preliminary data.</text>
</comment>
<dbReference type="PROSITE" id="PS50104">
    <property type="entry name" value="TIR"/>
    <property type="match status" value="1"/>
</dbReference>
<organism evidence="4 5">
    <name type="scientific">Rosa chinensis</name>
    <name type="common">China rose</name>
    <dbReference type="NCBI Taxonomy" id="74649"/>
    <lineage>
        <taxon>Eukaryota</taxon>
        <taxon>Viridiplantae</taxon>
        <taxon>Streptophyta</taxon>
        <taxon>Embryophyta</taxon>
        <taxon>Tracheophyta</taxon>
        <taxon>Spermatophyta</taxon>
        <taxon>Magnoliopsida</taxon>
        <taxon>eudicotyledons</taxon>
        <taxon>Gunneridae</taxon>
        <taxon>Pentapetalae</taxon>
        <taxon>rosids</taxon>
        <taxon>fabids</taxon>
        <taxon>Rosales</taxon>
        <taxon>Rosaceae</taxon>
        <taxon>Rosoideae</taxon>
        <taxon>Rosoideae incertae sedis</taxon>
        <taxon>Rosa</taxon>
    </lineage>
</organism>
<accession>A0A2P6SB17</accession>
<evidence type="ECO:0000259" key="3">
    <source>
        <dbReference type="PROSITE" id="PS50104"/>
    </source>
</evidence>
<dbReference type="SMART" id="SM00255">
    <property type="entry name" value="TIR"/>
    <property type="match status" value="1"/>
</dbReference>
<dbReference type="Pfam" id="PF01582">
    <property type="entry name" value="TIR"/>
    <property type="match status" value="1"/>
</dbReference>
<evidence type="ECO:0000256" key="2">
    <source>
        <dbReference type="SAM" id="MobiDB-lite"/>
    </source>
</evidence>
<evidence type="ECO:0000313" key="5">
    <source>
        <dbReference type="Proteomes" id="UP000238479"/>
    </source>
</evidence>
<dbReference type="Proteomes" id="UP000238479">
    <property type="component" value="Chromosome 1"/>
</dbReference>